<evidence type="ECO:0000256" key="3">
    <source>
        <dbReference type="ARBA" id="ARBA00022490"/>
    </source>
</evidence>
<dbReference type="PROSITE" id="PS51188">
    <property type="entry name" value="ZF_CR"/>
    <property type="match status" value="1"/>
</dbReference>
<keyword evidence="3 14" id="KW-0963">Cytoplasm</keyword>
<keyword evidence="4 14" id="KW-0235">DNA replication</keyword>
<comment type="domain">
    <text evidence="14">The J domain is necessary and sufficient to stimulate DnaK ATPase activity. Zinc center 1 plays an important role in the autonomous, DnaK-independent chaperone activity of DnaJ. Zinc center 2 is essential for interaction with DnaK and for DnaJ activity.</text>
</comment>
<keyword evidence="9 14" id="KW-0346">Stress response</keyword>
<dbReference type="InterPro" id="IPR002939">
    <property type="entry name" value="DnaJ_C"/>
</dbReference>
<keyword evidence="20" id="KW-1185">Reference proteome</keyword>
<protein>
    <recommendedName>
        <fullName evidence="13 14">Chaperone protein DnaJ</fullName>
    </recommendedName>
</protein>
<sequence length="381" mass="40727">MSKRDYYEILGVAKNVSDAELKKAYRRAAQKHHPDRNPDDAESEEKFKEAKEAYEVLCDAQKRAAYDQFGHAGVDPSMGGGGGFGGGGGGGASFSDVFGDVFGDIFGGGRGGGGGQRVYRGADLRYNLELSLEDAVHGTTVKIRVPTFTSCKTCGGSGAKKGTQPTTCTTCGGHGQVRMQQGFFSVQQTCPRCNGTGSVVSDPCGDCHGQGRIKEQKTLSVKVPAGVDTGDRIRLANEGEAGENGGPPGDLYVQIQVKEHAIFKRDDADLYCEVPISYATAALGGELEVPTLDGRVKLKVPEGTQTGKLFRMRGKGVKPVRDNAVGDLLCRVVVETPVKLSSKQKELLRELDGSMKDNKKHSPQAHSWLDGVKKFFDGVKF</sequence>
<dbReference type="InterPro" id="IPR008971">
    <property type="entry name" value="HSP40/DnaJ_pept-bd"/>
</dbReference>
<feature type="region of interest" description="Disordered" evidence="16">
    <location>
        <begin position="26"/>
        <end position="46"/>
    </location>
</feature>
<evidence type="ECO:0000256" key="4">
    <source>
        <dbReference type="ARBA" id="ARBA00022705"/>
    </source>
</evidence>
<dbReference type="Pfam" id="PF01556">
    <property type="entry name" value="DnaJ_C"/>
    <property type="match status" value="1"/>
</dbReference>
<feature type="binding site" evidence="14">
    <location>
        <position position="151"/>
    </location>
    <ligand>
        <name>Zn(2+)</name>
        <dbReference type="ChEBI" id="CHEBI:29105"/>
        <label>1</label>
    </ligand>
</feature>
<evidence type="ECO:0000256" key="14">
    <source>
        <dbReference type="HAMAP-Rule" id="MF_01152"/>
    </source>
</evidence>
<dbReference type="InterPro" id="IPR001623">
    <property type="entry name" value="DnaJ_domain"/>
</dbReference>
<dbReference type="GO" id="GO:0008270">
    <property type="term" value="F:zinc ion binding"/>
    <property type="evidence" value="ECO:0007669"/>
    <property type="project" value="UniProtKB-UniRule"/>
</dbReference>
<proteinExistence type="inferred from homology"/>
<dbReference type="GO" id="GO:0005737">
    <property type="term" value="C:cytoplasm"/>
    <property type="evidence" value="ECO:0007669"/>
    <property type="project" value="UniProtKB-SubCell"/>
</dbReference>
<evidence type="ECO:0000256" key="16">
    <source>
        <dbReference type="SAM" id="MobiDB-lite"/>
    </source>
</evidence>
<feature type="binding site" evidence="14">
    <location>
        <position position="171"/>
    </location>
    <ligand>
        <name>Zn(2+)</name>
        <dbReference type="ChEBI" id="CHEBI:29105"/>
        <label>2</label>
    </ligand>
</feature>
<comment type="caution">
    <text evidence="19">The sequence shown here is derived from an EMBL/GenBank/DDBJ whole genome shotgun (WGS) entry which is preliminary data.</text>
</comment>
<comment type="function">
    <text evidence="11 14">Participates actively in the response to hyperosmotic and heat shock by preventing the aggregation of stress-denatured proteins and by disaggregating proteins, also in an autonomous, DnaK-independent fashion. Unfolded proteins bind initially to DnaJ; upon interaction with the DnaJ-bound protein, DnaK hydrolyzes its bound ATP, resulting in the formation of a stable complex. GrpE releases ADP from DnaK; ATP binding to DnaK triggers the release of the substrate protein, thus completing the reaction cycle. Several rounds of ATP-dependent interactions between DnaJ, DnaK and GrpE are required for fully efficient folding. Also involved, together with DnaK and GrpE, in the DNA replication of plasmids through activation of initiation proteins.</text>
</comment>
<accession>A0A4R1HEE6</accession>
<name>A0A4R1HEE6_9GAMM</name>
<dbReference type="Gene3D" id="2.60.260.20">
    <property type="entry name" value="Urease metallochaperone UreE, N-terminal domain"/>
    <property type="match status" value="2"/>
</dbReference>
<evidence type="ECO:0000256" key="15">
    <source>
        <dbReference type="PROSITE-ProRule" id="PRU00546"/>
    </source>
</evidence>
<evidence type="ECO:0000256" key="8">
    <source>
        <dbReference type="ARBA" id="ARBA00022833"/>
    </source>
</evidence>
<dbReference type="NCBIfam" id="TIGR02349">
    <property type="entry name" value="DnaJ_bact"/>
    <property type="match status" value="1"/>
</dbReference>
<dbReference type="FunFam" id="1.10.287.110:FF:000034">
    <property type="entry name" value="Chaperone protein DnaJ"/>
    <property type="match status" value="1"/>
</dbReference>
<keyword evidence="5 14" id="KW-0479">Metal-binding</keyword>
<feature type="repeat" description="CXXCXGXG motif" evidence="14">
    <location>
        <begin position="168"/>
        <end position="175"/>
    </location>
</feature>
<feature type="domain" description="J" evidence="17">
    <location>
        <begin position="5"/>
        <end position="70"/>
    </location>
</feature>
<dbReference type="PROSITE" id="PS50076">
    <property type="entry name" value="DNAJ_2"/>
    <property type="match status" value="1"/>
</dbReference>
<dbReference type="NCBIfam" id="NF008035">
    <property type="entry name" value="PRK10767.1"/>
    <property type="match status" value="1"/>
</dbReference>
<dbReference type="SUPFAM" id="SSF46565">
    <property type="entry name" value="Chaperone J-domain"/>
    <property type="match status" value="1"/>
</dbReference>
<dbReference type="EMBL" id="SMFX01000001">
    <property type="protein sequence ID" value="TCK18685.1"/>
    <property type="molecule type" value="Genomic_DNA"/>
</dbReference>
<dbReference type="GO" id="GO:0006260">
    <property type="term" value="P:DNA replication"/>
    <property type="evidence" value="ECO:0007669"/>
    <property type="project" value="UniProtKB-KW"/>
</dbReference>
<feature type="binding site" evidence="14">
    <location>
        <position position="168"/>
    </location>
    <ligand>
        <name>Zn(2+)</name>
        <dbReference type="ChEBI" id="CHEBI:29105"/>
        <label>2</label>
    </ligand>
</feature>
<dbReference type="SUPFAM" id="SSF57938">
    <property type="entry name" value="DnaJ/Hsp40 cysteine-rich domain"/>
    <property type="match status" value="1"/>
</dbReference>
<comment type="cofactor">
    <cofactor evidence="14">
        <name>Zn(2+)</name>
        <dbReference type="ChEBI" id="CHEBI:29105"/>
    </cofactor>
    <text evidence="14">Binds 2 Zn(2+) ions per monomer.</text>
</comment>
<keyword evidence="8 14" id="KW-0862">Zinc</keyword>
<feature type="repeat" description="CXXCXGXG motif" evidence="14">
    <location>
        <begin position="204"/>
        <end position="211"/>
    </location>
</feature>
<feature type="binding site" evidence="14">
    <location>
        <position position="154"/>
    </location>
    <ligand>
        <name>Zn(2+)</name>
        <dbReference type="ChEBI" id="CHEBI:29105"/>
        <label>1</label>
    </ligand>
</feature>
<dbReference type="SUPFAM" id="SSF49493">
    <property type="entry name" value="HSP40/DnaJ peptide-binding domain"/>
    <property type="match status" value="2"/>
</dbReference>
<evidence type="ECO:0000259" key="18">
    <source>
        <dbReference type="PROSITE" id="PS51188"/>
    </source>
</evidence>
<dbReference type="InterPro" id="IPR001305">
    <property type="entry name" value="HSP_DnaJ_Cys-rich_dom"/>
</dbReference>
<keyword evidence="10 14" id="KW-0143">Chaperone</keyword>
<comment type="subcellular location">
    <subcellularLocation>
        <location evidence="1 14">Cytoplasm</location>
    </subcellularLocation>
</comment>
<evidence type="ECO:0000256" key="7">
    <source>
        <dbReference type="ARBA" id="ARBA00022771"/>
    </source>
</evidence>
<evidence type="ECO:0000256" key="1">
    <source>
        <dbReference type="ARBA" id="ARBA00004496"/>
    </source>
</evidence>
<organism evidence="19 20">
    <name type="scientific">Thiogranum longum</name>
    <dbReference type="NCBI Taxonomy" id="1537524"/>
    <lineage>
        <taxon>Bacteria</taxon>
        <taxon>Pseudomonadati</taxon>
        <taxon>Pseudomonadota</taxon>
        <taxon>Gammaproteobacteria</taxon>
        <taxon>Chromatiales</taxon>
        <taxon>Ectothiorhodospiraceae</taxon>
        <taxon>Thiogranum</taxon>
    </lineage>
</organism>
<dbReference type="GO" id="GO:0031072">
    <property type="term" value="F:heat shock protein binding"/>
    <property type="evidence" value="ECO:0007669"/>
    <property type="project" value="InterPro"/>
</dbReference>
<evidence type="ECO:0000256" key="13">
    <source>
        <dbReference type="ARBA" id="ARBA00067609"/>
    </source>
</evidence>
<dbReference type="FunFam" id="2.10.230.10:FF:000002">
    <property type="entry name" value="Molecular chaperone DnaJ"/>
    <property type="match status" value="1"/>
</dbReference>
<feature type="domain" description="CR-type" evidence="18">
    <location>
        <begin position="138"/>
        <end position="216"/>
    </location>
</feature>
<keyword evidence="7 14" id="KW-0863">Zinc-finger</keyword>
<evidence type="ECO:0000256" key="12">
    <source>
        <dbReference type="ARBA" id="ARBA00061004"/>
    </source>
</evidence>
<dbReference type="PROSITE" id="PS00636">
    <property type="entry name" value="DNAJ_1"/>
    <property type="match status" value="1"/>
</dbReference>
<dbReference type="InterPro" id="IPR018253">
    <property type="entry name" value="DnaJ_domain_CS"/>
</dbReference>
<dbReference type="AlphaFoldDB" id="A0A4R1HEE6"/>
<dbReference type="CDD" id="cd10719">
    <property type="entry name" value="DnaJ_zf"/>
    <property type="match status" value="1"/>
</dbReference>
<dbReference type="CDD" id="cd06257">
    <property type="entry name" value="DnaJ"/>
    <property type="match status" value="1"/>
</dbReference>
<dbReference type="PANTHER" id="PTHR43096:SF48">
    <property type="entry name" value="CHAPERONE PROTEIN DNAJ"/>
    <property type="match status" value="1"/>
</dbReference>
<dbReference type="RefSeq" id="WP_132972704.1">
    <property type="nucleotide sequence ID" value="NZ_SMFX01000001.1"/>
</dbReference>
<feature type="zinc finger region" description="CR-type" evidence="15">
    <location>
        <begin position="138"/>
        <end position="216"/>
    </location>
</feature>
<dbReference type="GO" id="GO:0042026">
    <property type="term" value="P:protein refolding"/>
    <property type="evidence" value="ECO:0007669"/>
    <property type="project" value="TreeGrafter"/>
</dbReference>
<feature type="compositionally biased region" description="Basic and acidic residues" evidence="16">
    <location>
        <begin position="35"/>
        <end position="46"/>
    </location>
</feature>
<dbReference type="Gene3D" id="1.10.287.110">
    <property type="entry name" value="DnaJ domain"/>
    <property type="match status" value="1"/>
</dbReference>
<dbReference type="SMART" id="SM00271">
    <property type="entry name" value="DnaJ"/>
    <property type="match status" value="1"/>
</dbReference>
<keyword evidence="6 14" id="KW-0677">Repeat</keyword>
<evidence type="ECO:0000256" key="9">
    <source>
        <dbReference type="ARBA" id="ARBA00023016"/>
    </source>
</evidence>
<evidence type="ECO:0000256" key="10">
    <source>
        <dbReference type="ARBA" id="ARBA00023186"/>
    </source>
</evidence>
<dbReference type="PANTHER" id="PTHR43096">
    <property type="entry name" value="DNAJ HOMOLOG 1, MITOCHONDRIAL-RELATED"/>
    <property type="match status" value="1"/>
</dbReference>
<evidence type="ECO:0000256" key="2">
    <source>
        <dbReference type="ARBA" id="ARBA00011738"/>
    </source>
</evidence>
<evidence type="ECO:0000259" key="17">
    <source>
        <dbReference type="PROSITE" id="PS50076"/>
    </source>
</evidence>
<dbReference type="Pfam" id="PF00684">
    <property type="entry name" value="DnaJ_CXXCXGXG"/>
    <property type="match status" value="1"/>
</dbReference>
<dbReference type="HAMAP" id="MF_01152">
    <property type="entry name" value="DnaJ"/>
    <property type="match status" value="1"/>
</dbReference>
<dbReference type="GO" id="GO:0005524">
    <property type="term" value="F:ATP binding"/>
    <property type="evidence" value="ECO:0007669"/>
    <property type="project" value="InterPro"/>
</dbReference>
<evidence type="ECO:0000256" key="11">
    <source>
        <dbReference type="ARBA" id="ARBA00053423"/>
    </source>
</evidence>
<dbReference type="Gene3D" id="2.10.230.10">
    <property type="entry name" value="Heat shock protein DnaJ, cysteine-rich domain"/>
    <property type="match status" value="1"/>
</dbReference>
<dbReference type="GO" id="GO:0009408">
    <property type="term" value="P:response to heat"/>
    <property type="evidence" value="ECO:0007669"/>
    <property type="project" value="InterPro"/>
</dbReference>
<dbReference type="FunFam" id="2.60.260.20:FF:000004">
    <property type="entry name" value="Molecular chaperone DnaJ"/>
    <property type="match status" value="1"/>
</dbReference>
<gene>
    <name evidence="14" type="primary">dnaJ</name>
    <name evidence="19" type="ORF">DFR30_1968</name>
</gene>
<evidence type="ECO:0000256" key="6">
    <source>
        <dbReference type="ARBA" id="ARBA00022737"/>
    </source>
</evidence>
<dbReference type="GO" id="GO:0051082">
    <property type="term" value="F:unfolded protein binding"/>
    <property type="evidence" value="ECO:0007669"/>
    <property type="project" value="UniProtKB-UniRule"/>
</dbReference>
<feature type="binding site" evidence="14">
    <location>
        <position position="193"/>
    </location>
    <ligand>
        <name>Zn(2+)</name>
        <dbReference type="ChEBI" id="CHEBI:29105"/>
        <label>2</label>
    </ligand>
</feature>
<evidence type="ECO:0000256" key="5">
    <source>
        <dbReference type="ARBA" id="ARBA00022723"/>
    </source>
</evidence>
<feature type="binding site" evidence="14">
    <location>
        <position position="207"/>
    </location>
    <ligand>
        <name>Zn(2+)</name>
        <dbReference type="ChEBI" id="CHEBI:29105"/>
        <label>1</label>
    </ligand>
</feature>
<reference evidence="19 20" key="1">
    <citation type="submission" date="2019-03" db="EMBL/GenBank/DDBJ databases">
        <title>Genomic Encyclopedia of Type Strains, Phase IV (KMG-IV): sequencing the most valuable type-strain genomes for metagenomic binning, comparative biology and taxonomic classification.</title>
        <authorList>
            <person name="Goeker M."/>
        </authorList>
    </citation>
    <scope>NUCLEOTIDE SEQUENCE [LARGE SCALE GENOMIC DNA]</scope>
    <source>
        <strain evidence="19 20">DSM 19610</strain>
    </source>
</reference>
<dbReference type="InterPro" id="IPR036869">
    <property type="entry name" value="J_dom_sf"/>
</dbReference>
<dbReference type="InterPro" id="IPR036410">
    <property type="entry name" value="HSP_DnaJ_Cys-rich_dom_sf"/>
</dbReference>
<comment type="subunit">
    <text evidence="2 14">Homodimer.</text>
</comment>
<evidence type="ECO:0000313" key="20">
    <source>
        <dbReference type="Proteomes" id="UP000295707"/>
    </source>
</evidence>
<dbReference type="Pfam" id="PF00226">
    <property type="entry name" value="DnaJ"/>
    <property type="match status" value="1"/>
</dbReference>
<comment type="similarity">
    <text evidence="12 14">Belongs to the DnaJ family.</text>
</comment>
<dbReference type="Proteomes" id="UP000295707">
    <property type="component" value="Unassembled WGS sequence"/>
</dbReference>
<feature type="binding site" evidence="14">
    <location>
        <position position="204"/>
    </location>
    <ligand>
        <name>Zn(2+)</name>
        <dbReference type="ChEBI" id="CHEBI:29105"/>
        <label>1</label>
    </ligand>
</feature>
<feature type="repeat" description="CXXCXGXG motif" evidence="14">
    <location>
        <begin position="190"/>
        <end position="197"/>
    </location>
</feature>
<feature type="binding site" evidence="14">
    <location>
        <position position="190"/>
    </location>
    <ligand>
        <name>Zn(2+)</name>
        <dbReference type="ChEBI" id="CHEBI:29105"/>
        <label>2</label>
    </ligand>
</feature>
<dbReference type="CDD" id="cd10747">
    <property type="entry name" value="DnaJ_C"/>
    <property type="match status" value="1"/>
</dbReference>
<evidence type="ECO:0000313" key="19">
    <source>
        <dbReference type="EMBL" id="TCK18685.1"/>
    </source>
</evidence>
<dbReference type="OrthoDB" id="9779889at2"/>
<dbReference type="InterPro" id="IPR012724">
    <property type="entry name" value="DnaJ"/>
</dbReference>
<feature type="repeat" description="CXXCXGXG motif" evidence="14">
    <location>
        <begin position="151"/>
        <end position="158"/>
    </location>
</feature>
<dbReference type="PRINTS" id="PR00625">
    <property type="entry name" value="JDOMAIN"/>
</dbReference>